<keyword evidence="2" id="KW-1185">Reference proteome</keyword>
<protein>
    <submittedName>
        <fullName evidence="1">Uncharacterized protein</fullName>
    </submittedName>
</protein>
<sequence length="579" mass="66411">MSALPSLDEDSPGFSSLPDETALKIAQELYICVQKERHSQPKPHVYSDDAYVERPIRDKAKRTLRSYRVSKYKELLNFCLLDRKCARVGQEVLLTYCDVATFGPFQATQLMRTLLERSALRSFVKRIKFQFVPSYSINGRPLFSTLEWKEHIALLTPLRNFLQQAGMDEIELSDCLSKFDSVSQMTMMRLLIALTPKVQELTVRSPDNYLDLLDFVGPGYPYTYKSMTGATWGPMYHLQCGRLQSLQHLSIRSCELTSLLIPLLRSKMVRLPSLKTLELHCEDQNSLRGNLDIRYDETVSQLLEAGRPGIDNLIIHGWPLVHQVCALVSVCKDIKSLKLVYNEFKVRGFGQREAGETGDIWAIVEMVKNTVEDLKIEFRREKSPQPFFIWPEGLQDCPKLKTLEIKGGFMLWNEAVSGYATFGPQQSFDSNMRLDHLDKSLKPEDCIPIAEEFLPPNIESFTYVPDRMATIHLDKYPSRDRNGQLIARKIYWSVWTARCFEILVRHGLQSRPALKSIKFAPLVLRNDAVKLVAAAAKEQGVDLAISKKQDEEKEMDWRYGDGWAKVETWRHLEHGGLIP</sequence>
<dbReference type="OrthoDB" id="3812586at2759"/>
<organism evidence="1 2">
    <name type="scientific">Lophiotrema nucula</name>
    <dbReference type="NCBI Taxonomy" id="690887"/>
    <lineage>
        <taxon>Eukaryota</taxon>
        <taxon>Fungi</taxon>
        <taxon>Dikarya</taxon>
        <taxon>Ascomycota</taxon>
        <taxon>Pezizomycotina</taxon>
        <taxon>Dothideomycetes</taxon>
        <taxon>Pleosporomycetidae</taxon>
        <taxon>Pleosporales</taxon>
        <taxon>Lophiotremataceae</taxon>
        <taxon>Lophiotrema</taxon>
    </lineage>
</organism>
<dbReference type="AlphaFoldDB" id="A0A6A5YUK1"/>
<dbReference type="SUPFAM" id="SSF52047">
    <property type="entry name" value="RNI-like"/>
    <property type="match status" value="1"/>
</dbReference>
<accession>A0A6A5YUK1</accession>
<dbReference type="Gene3D" id="3.80.10.10">
    <property type="entry name" value="Ribonuclease Inhibitor"/>
    <property type="match status" value="1"/>
</dbReference>
<dbReference type="EMBL" id="ML977337">
    <property type="protein sequence ID" value="KAF2110795.1"/>
    <property type="molecule type" value="Genomic_DNA"/>
</dbReference>
<gene>
    <name evidence="1" type="ORF">BDV96DRAFT_650891</name>
</gene>
<dbReference type="InterPro" id="IPR032675">
    <property type="entry name" value="LRR_dom_sf"/>
</dbReference>
<dbReference type="Proteomes" id="UP000799770">
    <property type="component" value="Unassembled WGS sequence"/>
</dbReference>
<proteinExistence type="predicted"/>
<reference evidence="1" key="1">
    <citation type="journal article" date="2020" name="Stud. Mycol.">
        <title>101 Dothideomycetes genomes: a test case for predicting lifestyles and emergence of pathogens.</title>
        <authorList>
            <person name="Haridas S."/>
            <person name="Albert R."/>
            <person name="Binder M."/>
            <person name="Bloem J."/>
            <person name="Labutti K."/>
            <person name="Salamov A."/>
            <person name="Andreopoulos B."/>
            <person name="Baker S."/>
            <person name="Barry K."/>
            <person name="Bills G."/>
            <person name="Bluhm B."/>
            <person name="Cannon C."/>
            <person name="Castanera R."/>
            <person name="Culley D."/>
            <person name="Daum C."/>
            <person name="Ezra D."/>
            <person name="Gonzalez J."/>
            <person name="Henrissat B."/>
            <person name="Kuo A."/>
            <person name="Liang C."/>
            <person name="Lipzen A."/>
            <person name="Lutzoni F."/>
            <person name="Magnuson J."/>
            <person name="Mondo S."/>
            <person name="Nolan M."/>
            <person name="Ohm R."/>
            <person name="Pangilinan J."/>
            <person name="Park H.-J."/>
            <person name="Ramirez L."/>
            <person name="Alfaro M."/>
            <person name="Sun H."/>
            <person name="Tritt A."/>
            <person name="Yoshinaga Y."/>
            <person name="Zwiers L.-H."/>
            <person name="Turgeon B."/>
            <person name="Goodwin S."/>
            <person name="Spatafora J."/>
            <person name="Crous P."/>
            <person name="Grigoriev I."/>
        </authorList>
    </citation>
    <scope>NUCLEOTIDE SEQUENCE</scope>
    <source>
        <strain evidence="1">CBS 627.86</strain>
    </source>
</reference>
<evidence type="ECO:0000313" key="2">
    <source>
        <dbReference type="Proteomes" id="UP000799770"/>
    </source>
</evidence>
<name>A0A6A5YUK1_9PLEO</name>
<evidence type="ECO:0000313" key="1">
    <source>
        <dbReference type="EMBL" id="KAF2110795.1"/>
    </source>
</evidence>